<evidence type="ECO:0000313" key="3">
    <source>
        <dbReference type="Proteomes" id="UP000185003"/>
    </source>
</evidence>
<keyword evidence="3" id="KW-1185">Reference proteome</keyword>
<evidence type="ECO:0000313" key="2">
    <source>
        <dbReference type="EMBL" id="SIO51637.1"/>
    </source>
</evidence>
<sequence>MRKIYGAVLMFSLSLFALSCKKDKVEIETLSKAGEEFYFGEKVPVWAGTRGDLKNLSYSWSATGGTFDGWRTQDLYENLWIAPSKVGEYTVTATAKDGKASASRSTTMKVTRYFFDEFQSAFTFNGNGWSQSNTTQVNITDNDINKARVELTANATSGPNIRRTLDLAQLKIPFSINTKFGWKTFFRAGQAITISVYFVQPSANPTIPYMREIRWEIWPTVNPATTDNYQIRYETFTPNNASSSKFSAAGAMLPDPQPLITPVKGRKAELAIANGGEKNISISIDAANVVHAYIDGVLWFSSNGFKDWLNFVKGKYPDFPDPVVKEFRIAFPAKANNNETGSTLFVNSVYINNDGTILK</sequence>
<dbReference type="Gene3D" id="2.60.40.10">
    <property type="entry name" value="Immunoglobulins"/>
    <property type="match status" value="1"/>
</dbReference>
<dbReference type="Proteomes" id="UP000185003">
    <property type="component" value="Unassembled WGS sequence"/>
</dbReference>
<protein>
    <recommendedName>
        <fullName evidence="1">PKD domain-containing protein</fullName>
    </recommendedName>
</protein>
<dbReference type="AlphaFoldDB" id="A0A1N6K5P5"/>
<dbReference type="STRING" id="536979.SAMN04488055_5087"/>
<dbReference type="InterPro" id="IPR013783">
    <property type="entry name" value="Ig-like_fold"/>
</dbReference>
<dbReference type="InterPro" id="IPR035986">
    <property type="entry name" value="PKD_dom_sf"/>
</dbReference>
<dbReference type="SUPFAM" id="SSF49299">
    <property type="entry name" value="PKD domain"/>
    <property type="match status" value="1"/>
</dbReference>
<reference evidence="3" key="1">
    <citation type="submission" date="2016-11" db="EMBL/GenBank/DDBJ databases">
        <authorList>
            <person name="Varghese N."/>
            <person name="Submissions S."/>
        </authorList>
    </citation>
    <scope>NUCLEOTIDE SEQUENCE [LARGE SCALE GENOMIC DNA]</scope>
    <source>
        <strain evidence="3">DSM 24787</strain>
    </source>
</reference>
<organism evidence="2 3">
    <name type="scientific">Chitinophaga niabensis</name>
    <dbReference type="NCBI Taxonomy" id="536979"/>
    <lineage>
        <taxon>Bacteria</taxon>
        <taxon>Pseudomonadati</taxon>
        <taxon>Bacteroidota</taxon>
        <taxon>Chitinophagia</taxon>
        <taxon>Chitinophagales</taxon>
        <taxon>Chitinophagaceae</taxon>
        <taxon>Chitinophaga</taxon>
    </lineage>
</organism>
<accession>A0A1N6K5P5</accession>
<dbReference type="PROSITE" id="PS51257">
    <property type="entry name" value="PROKAR_LIPOPROTEIN"/>
    <property type="match status" value="1"/>
</dbReference>
<dbReference type="Pfam" id="PF00801">
    <property type="entry name" value="PKD"/>
    <property type="match status" value="1"/>
</dbReference>
<name>A0A1N6K5P5_9BACT</name>
<dbReference type="EMBL" id="FSRA01000002">
    <property type="protein sequence ID" value="SIO51637.1"/>
    <property type="molecule type" value="Genomic_DNA"/>
</dbReference>
<gene>
    <name evidence="2" type="ORF">SAMN04488055_5087</name>
</gene>
<dbReference type="OrthoDB" id="1031873at2"/>
<dbReference type="InterPro" id="IPR000601">
    <property type="entry name" value="PKD_dom"/>
</dbReference>
<feature type="domain" description="PKD" evidence="1">
    <location>
        <begin position="40"/>
        <end position="110"/>
    </location>
</feature>
<evidence type="ECO:0000259" key="1">
    <source>
        <dbReference type="Pfam" id="PF00801"/>
    </source>
</evidence>
<dbReference type="RefSeq" id="WP_143197574.1">
    <property type="nucleotide sequence ID" value="NZ_FSRA01000002.1"/>
</dbReference>
<proteinExistence type="predicted"/>